<dbReference type="EMBL" id="NGJZ01000005">
    <property type="protein sequence ID" value="RSU05923.1"/>
    <property type="molecule type" value="Genomic_DNA"/>
</dbReference>
<dbReference type="Gene3D" id="3.40.570.10">
    <property type="entry name" value="Extracellular Endonuclease, subunit A"/>
    <property type="match status" value="1"/>
</dbReference>
<evidence type="ECO:0000256" key="1">
    <source>
        <dbReference type="SAM" id="MobiDB-lite"/>
    </source>
</evidence>
<keyword evidence="4" id="KW-1185">Reference proteome</keyword>
<accession>A0A430AER5</accession>
<dbReference type="AlphaFoldDB" id="A0A430AER5"/>
<dbReference type="InterPro" id="IPR044929">
    <property type="entry name" value="DNA/RNA_non-sp_Endonuclease_sf"/>
</dbReference>
<dbReference type="Pfam" id="PF13930">
    <property type="entry name" value="Endonuclea_NS_2"/>
    <property type="match status" value="1"/>
</dbReference>
<organism evidence="3 4">
    <name type="scientific">Vagococcus entomophilus</name>
    <dbReference type="NCBI Taxonomy" id="1160095"/>
    <lineage>
        <taxon>Bacteria</taxon>
        <taxon>Bacillati</taxon>
        <taxon>Bacillota</taxon>
        <taxon>Bacilli</taxon>
        <taxon>Lactobacillales</taxon>
        <taxon>Enterococcaceae</taxon>
        <taxon>Vagococcus</taxon>
    </lineage>
</organism>
<feature type="domain" description="Type VII secretion system protein EssD-like" evidence="2">
    <location>
        <begin position="83"/>
        <end position="209"/>
    </location>
</feature>
<feature type="compositionally biased region" description="Polar residues" evidence="1">
    <location>
        <begin position="50"/>
        <end position="62"/>
    </location>
</feature>
<sequence>MAKKKKQQPIFSPSVMLIALFVLLCLALFGIQVPSVVQDLFGVSLAPTTIQKTSSSSPTSGKNPGPIEKGEATFTQNDLKIQKHGWIVYHALDSLGRATSADALLTKEMINSGTTASKDIRPTGFISGLSPYYHSRGHLIGRQLGGSGDKPENLVTLYQNPVNTPYMTKYENMVRQALETGETIRYRVTVRYQEDALLCQELQIEAKSVSQNGTLNFNIVILNEI</sequence>
<dbReference type="InterPro" id="IPR044927">
    <property type="entry name" value="Endonuclea_NS_2"/>
</dbReference>
<feature type="region of interest" description="Disordered" evidence="1">
    <location>
        <begin position="50"/>
        <end position="71"/>
    </location>
</feature>
<evidence type="ECO:0000313" key="3">
    <source>
        <dbReference type="EMBL" id="RSU05923.1"/>
    </source>
</evidence>
<evidence type="ECO:0000259" key="2">
    <source>
        <dbReference type="Pfam" id="PF13930"/>
    </source>
</evidence>
<dbReference type="RefSeq" id="WP_126826939.1">
    <property type="nucleotide sequence ID" value="NZ_JBHLWU010000004.1"/>
</dbReference>
<dbReference type="OrthoDB" id="9783680at2"/>
<evidence type="ECO:0000313" key="4">
    <source>
        <dbReference type="Proteomes" id="UP000288669"/>
    </source>
</evidence>
<reference evidence="3 4" key="1">
    <citation type="submission" date="2017-05" db="EMBL/GenBank/DDBJ databases">
        <title>Vagococcus spp. assemblies.</title>
        <authorList>
            <person name="Gulvik C.A."/>
        </authorList>
    </citation>
    <scope>NUCLEOTIDE SEQUENCE [LARGE SCALE GENOMIC DNA]</scope>
    <source>
        <strain evidence="3 4">DSM 24756</strain>
    </source>
</reference>
<name>A0A430AER5_9ENTE</name>
<proteinExistence type="predicted"/>
<comment type="caution">
    <text evidence="3">The sequence shown here is derived from an EMBL/GenBank/DDBJ whole genome shotgun (WGS) entry which is preliminary data.</text>
</comment>
<gene>
    <name evidence="3" type="ORF">CBF30_11460</name>
</gene>
<protein>
    <submittedName>
        <fullName evidence="3">DNA-entry nuclease</fullName>
    </submittedName>
</protein>
<dbReference type="Proteomes" id="UP000288669">
    <property type="component" value="Unassembled WGS sequence"/>
</dbReference>